<accession>A0A5R9FNY9</accession>
<keyword evidence="6" id="KW-0046">Antibiotic resistance</keyword>
<evidence type="ECO:0000256" key="1">
    <source>
        <dbReference type="ARBA" id="ARBA00004651"/>
    </source>
</evidence>
<name>A0A5R9FNY9_9ACTN</name>
<evidence type="ECO:0000313" key="10">
    <source>
        <dbReference type="EMBL" id="TLS44339.1"/>
    </source>
</evidence>
<keyword evidence="3 8" id="KW-0812">Transmembrane</keyword>
<proteinExistence type="predicted"/>
<keyword evidence="4 8" id="KW-1133">Transmembrane helix</keyword>
<feature type="transmembrane region" description="Helical" evidence="8">
    <location>
        <begin position="175"/>
        <end position="203"/>
    </location>
</feature>
<feature type="transmembrane region" description="Helical" evidence="8">
    <location>
        <begin position="527"/>
        <end position="545"/>
    </location>
</feature>
<feature type="transmembrane region" description="Helical" evidence="8">
    <location>
        <begin position="501"/>
        <end position="521"/>
    </location>
</feature>
<dbReference type="Gene3D" id="3.30.390.30">
    <property type="match status" value="1"/>
</dbReference>
<feature type="transmembrane region" description="Helical" evidence="8">
    <location>
        <begin position="566"/>
        <end position="584"/>
    </location>
</feature>
<evidence type="ECO:0000313" key="11">
    <source>
        <dbReference type="Proteomes" id="UP000305906"/>
    </source>
</evidence>
<dbReference type="RefSeq" id="WP_138046561.1">
    <property type="nucleotide sequence ID" value="NZ_VBZC01000021.1"/>
</dbReference>
<dbReference type="PANTHER" id="PTHR42718">
    <property type="entry name" value="MAJOR FACILITATOR SUPERFAMILY MULTIDRUG TRANSPORTER MFSC"/>
    <property type="match status" value="1"/>
</dbReference>
<comment type="subcellular location">
    <subcellularLocation>
        <location evidence="1">Cell membrane</location>
        <topology evidence="1">Multi-pass membrane protein</topology>
    </subcellularLocation>
</comment>
<dbReference type="Pfam" id="PF07690">
    <property type="entry name" value="MFS_1"/>
    <property type="match status" value="1"/>
</dbReference>
<dbReference type="PANTHER" id="PTHR42718:SF9">
    <property type="entry name" value="MAJOR FACILITATOR SUPERFAMILY MULTIDRUG TRANSPORTER MFSC"/>
    <property type="match status" value="1"/>
</dbReference>
<dbReference type="GO" id="GO:0046677">
    <property type="term" value="P:response to antibiotic"/>
    <property type="evidence" value="ECO:0007669"/>
    <property type="project" value="UniProtKB-KW"/>
</dbReference>
<evidence type="ECO:0000256" key="3">
    <source>
        <dbReference type="ARBA" id="ARBA00022692"/>
    </source>
</evidence>
<feature type="transmembrane region" description="Helical" evidence="8">
    <location>
        <begin position="362"/>
        <end position="381"/>
    </location>
</feature>
<evidence type="ECO:0000256" key="4">
    <source>
        <dbReference type="ARBA" id="ARBA00022989"/>
    </source>
</evidence>
<dbReference type="EMBL" id="VBZC01000021">
    <property type="protein sequence ID" value="TLS44339.1"/>
    <property type="molecule type" value="Genomic_DNA"/>
</dbReference>
<dbReference type="InterPro" id="IPR020846">
    <property type="entry name" value="MFS_dom"/>
</dbReference>
<dbReference type="AlphaFoldDB" id="A0A5R9FNY9"/>
<dbReference type="InterPro" id="IPR028202">
    <property type="entry name" value="Reductase_C"/>
</dbReference>
<feature type="region of interest" description="Disordered" evidence="7">
    <location>
        <begin position="115"/>
        <end position="169"/>
    </location>
</feature>
<feature type="compositionally biased region" description="Pro residues" evidence="7">
    <location>
        <begin position="122"/>
        <end position="132"/>
    </location>
</feature>
<keyword evidence="5 8" id="KW-0472">Membrane</keyword>
<evidence type="ECO:0000256" key="2">
    <source>
        <dbReference type="ARBA" id="ARBA00022448"/>
    </source>
</evidence>
<gene>
    <name evidence="10" type="ORF">FE633_20050</name>
</gene>
<feature type="transmembrane region" description="Helical" evidence="8">
    <location>
        <begin position="329"/>
        <end position="350"/>
    </location>
</feature>
<dbReference type="Proteomes" id="UP000305906">
    <property type="component" value="Unassembled WGS sequence"/>
</dbReference>
<dbReference type="PROSITE" id="PS50850">
    <property type="entry name" value="MFS"/>
    <property type="match status" value="1"/>
</dbReference>
<feature type="transmembrane region" description="Helical" evidence="8">
    <location>
        <begin position="215"/>
        <end position="233"/>
    </location>
</feature>
<dbReference type="InterPro" id="IPR011701">
    <property type="entry name" value="MFS"/>
</dbReference>
<keyword evidence="11" id="KW-1185">Reference proteome</keyword>
<reference evidence="10 11" key="1">
    <citation type="submission" date="2019-05" db="EMBL/GenBank/DDBJ databases">
        <title>Streptomyces sp. NEAU-C151, a novel actinomycete isolated from soil.</title>
        <authorList>
            <person name="Han L."/>
            <person name="Jiang H."/>
        </authorList>
    </citation>
    <scope>NUCLEOTIDE SEQUENCE [LARGE SCALE GENOMIC DNA]</scope>
    <source>
        <strain evidence="10 11">NEAU-C151</strain>
    </source>
</reference>
<comment type="caution">
    <text evidence="10">The sequence shown here is derived from an EMBL/GenBank/DDBJ whole genome shotgun (WGS) entry which is preliminary data.</text>
</comment>
<evidence type="ECO:0000256" key="6">
    <source>
        <dbReference type="ARBA" id="ARBA00023251"/>
    </source>
</evidence>
<dbReference type="GO" id="GO:0022857">
    <property type="term" value="F:transmembrane transporter activity"/>
    <property type="evidence" value="ECO:0007669"/>
    <property type="project" value="InterPro"/>
</dbReference>
<feature type="transmembrane region" description="Helical" evidence="8">
    <location>
        <begin position="431"/>
        <end position="449"/>
    </location>
</feature>
<feature type="transmembrane region" description="Helical" evidence="8">
    <location>
        <begin position="604"/>
        <end position="623"/>
    </location>
</feature>
<evidence type="ECO:0000256" key="5">
    <source>
        <dbReference type="ARBA" id="ARBA00023136"/>
    </source>
</evidence>
<dbReference type="Pfam" id="PF14759">
    <property type="entry name" value="Reductase_C"/>
    <property type="match status" value="1"/>
</dbReference>
<sequence>MKPSVQAKSATAIAAARSLLRPEARKQFAPVPYFWFDQYDMRIQAYGYLRGDEQVAVVESDVTERRFVAAYRTGETVTGVLAVGVPPRTIRPWRQAIATHTPWHDALATNALQADAHGPRPEGGPPPAPPTSRPFRRHPSPPRPLSAQHQTHGGPPMSRTHPPVAQAQNSLPPRLGAMVAALTLTGIVGALTQTLVIPIVPLLPQLLDAKASDTAWAVTATLLCGAVSTPVAGRLGDMYGKRRMLLLGICLMLVGLVICALSDSLAPMVVGRALQGLAAGVVPLGVSIMREVLPAEKLPAATASMFGSLGVGAALGLPVSAVIVDNFDWHVLFWVSAVLSAFSAGLVVLLVPESSERTGGRFDLTGAAGMALGLVCLLLAVSKGQDWGWGSGTVLSLFAVAVIVLPLWGWFQLRTPKPLVDLRTTARPQVLLTNLAALALGLALFSMNMALPQLLQMPEATGYGLGKSLIATGLVMAPQGLTMMAVSPYGARITKSKGPKVTLMIGSAIVAAGYIITMVMMSGVWQVLVASCIVATGVGFAYGALPALIMEAVPVSETAAANGLNALMRSIGTTVSSAVAGLILAHMTTDFHSVHIPTENGLRAVLALGVGAGVLSFAFASLIPRRPPIEVPAPVESAAVKTAGAE</sequence>
<dbReference type="SUPFAM" id="SSF103473">
    <property type="entry name" value="MFS general substrate transporter"/>
    <property type="match status" value="1"/>
</dbReference>
<dbReference type="Gene3D" id="1.20.1250.20">
    <property type="entry name" value="MFS general substrate transporter like domains"/>
    <property type="match status" value="2"/>
</dbReference>
<feature type="domain" description="Major facilitator superfamily (MFS) profile" evidence="9">
    <location>
        <begin position="178"/>
        <end position="627"/>
    </location>
</feature>
<organism evidence="10 11">
    <name type="scientific">Streptomyces montanus</name>
    <dbReference type="NCBI Taxonomy" id="2580423"/>
    <lineage>
        <taxon>Bacteria</taxon>
        <taxon>Bacillati</taxon>
        <taxon>Actinomycetota</taxon>
        <taxon>Actinomycetes</taxon>
        <taxon>Kitasatosporales</taxon>
        <taxon>Streptomycetaceae</taxon>
        <taxon>Streptomyces</taxon>
    </lineage>
</organism>
<feature type="transmembrane region" description="Helical" evidence="8">
    <location>
        <begin position="387"/>
        <end position="411"/>
    </location>
</feature>
<feature type="transmembrane region" description="Helical" evidence="8">
    <location>
        <begin position="300"/>
        <end position="323"/>
    </location>
</feature>
<dbReference type="CDD" id="cd17504">
    <property type="entry name" value="MFS_MMR_MDR_like"/>
    <property type="match status" value="1"/>
</dbReference>
<evidence type="ECO:0000256" key="7">
    <source>
        <dbReference type="SAM" id="MobiDB-lite"/>
    </source>
</evidence>
<dbReference type="InterPro" id="IPR036259">
    <property type="entry name" value="MFS_trans_sf"/>
</dbReference>
<evidence type="ECO:0000259" key="9">
    <source>
        <dbReference type="PROSITE" id="PS50850"/>
    </source>
</evidence>
<keyword evidence="2" id="KW-0813">Transport</keyword>
<protein>
    <submittedName>
        <fullName evidence="10">MFS transporter</fullName>
    </submittedName>
</protein>
<dbReference type="GO" id="GO:0005886">
    <property type="term" value="C:plasma membrane"/>
    <property type="evidence" value="ECO:0007669"/>
    <property type="project" value="UniProtKB-SubCell"/>
</dbReference>
<feature type="transmembrane region" description="Helical" evidence="8">
    <location>
        <begin position="245"/>
        <end position="263"/>
    </location>
</feature>
<feature type="transmembrane region" description="Helical" evidence="8">
    <location>
        <begin position="469"/>
        <end position="489"/>
    </location>
</feature>
<evidence type="ECO:0000256" key="8">
    <source>
        <dbReference type="SAM" id="Phobius"/>
    </source>
</evidence>
<dbReference type="SUPFAM" id="SSF55424">
    <property type="entry name" value="FAD/NAD-linked reductases, dimerisation (C-terminal) domain"/>
    <property type="match status" value="1"/>
</dbReference>
<dbReference type="InterPro" id="IPR016156">
    <property type="entry name" value="FAD/NAD-linked_Rdtase_dimer_sf"/>
</dbReference>